<reference evidence="1 2" key="1">
    <citation type="submission" date="2015-11" db="EMBL/GenBank/DDBJ databases">
        <title>Genomic analysis of 38 Legionella species identifies large and diverse effector repertoires.</title>
        <authorList>
            <person name="Burstein D."/>
            <person name="Amaro F."/>
            <person name="Zusman T."/>
            <person name="Lifshitz Z."/>
            <person name="Cohen O."/>
            <person name="Gilbert J.A."/>
            <person name="Pupko T."/>
            <person name="Shuman H.A."/>
            <person name="Segal G."/>
        </authorList>
    </citation>
    <scope>NUCLEOTIDE SEQUENCE [LARGE SCALE GENOMIC DNA]</scope>
    <source>
        <strain evidence="1 2">ATCC 49505</strain>
    </source>
</reference>
<comment type="caution">
    <text evidence="1">The sequence shown here is derived from an EMBL/GenBank/DDBJ whole genome shotgun (WGS) entry which is preliminary data.</text>
</comment>
<dbReference type="OrthoDB" id="5645602at2"/>
<keyword evidence="2" id="KW-1185">Reference proteome</keyword>
<name>A0A0W0VQK3_9GAMM</name>
<dbReference type="Proteomes" id="UP000054997">
    <property type="component" value="Unassembled WGS sequence"/>
</dbReference>
<gene>
    <name evidence="1" type="ORF">Llon_0536</name>
</gene>
<dbReference type="EMBL" id="LNYK01000009">
    <property type="protein sequence ID" value="KTD22496.1"/>
    <property type="molecule type" value="Genomic_DNA"/>
</dbReference>
<sequence length="229" mass="26615">MWTISDIQRIIHVCRCAGKKGLGNGNKGIIPPLEIDILTPPHDFLGIGENPAIFVNEHTFSLLGKHHNQWKENQTIAVKKDFLTLQTMQMIGILVHETGHAFNVAADIPNTEANAYIFEIEILSNWHQNKYTFYTDFSTDDLQKYFSSRLPYYRKETKNSSYLQELVKRIEEEGQKNLQIASTSTLILQKNKRSYHKLCFFNESLLTKEIEEFHKMYYSATLHDECQIL</sequence>
<evidence type="ECO:0000313" key="1">
    <source>
        <dbReference type="EMBL" id="KTD22496.1"/>
    </source>
</evidence>
<protein>
    <submittedName>
        <fullName evidence="1">Uncharacterized protein</fullName>
    </submittedName>
</protein>
<dbReference type="STRING" id="45068.Llon_0536"/>
<accession>A0A0W0VQK3</accession>
<proteinExistence type="predicted"/>
<dbReference type="PATRIC" id="fig|45068.5.peg.581"/>
<organism evidence="1 2">
    <name type="scientific">Legionella londiniensis</name>
    <dbReference type="NCBI Taxonomy" id="45068"/>
    <lineage>
        <taxon>Bacteria</taxon>
        <taxon>Pseudomonadati</taxon>
        <taxon>Pseudomonadota</taxon>
        <taxon>Gammaproteobacteria</taxon>
        <taxon>Legionellales</taxon>
        <taxon>Legionellaceae</taxon>
        <taxon>Legionella</taxon>
    </lineage>
</organism>
<evidence type="ECO:0000313" key="2">
    <source>
        <dbReference type="Proteomes" id="UP000054997"/>
    </source>
</evidence>
<dbReference type="AlphaFoldDB" id="A0A0W0VQK3"/>
<dbReference type="RefSeq" id="WP_058528557.1">
    <property type="nucleotide sequence ID" value="NZ_CAAAHZ010000017.1"/>
</dbReference>